<name>A0AAE4ATX9_9HYPH</name>
<gene>
    <name evidence="1" type="ORF">J2S73_004243</name>
</gene>
<organism evidence="1 2">
    <name type="scientific">Amorphus orientalis</name>
    <dbReference type="NCBI Taxonomy" id="649198"/>
    <lineage>
        <taxon>Bacteria</taxon>
        <taxon>Pseudomonadati</taxon>
        <taxon>Pseudomonadota</taxon>
        <taxon>Alphaproteobacteria</taxon>
        <taxon>Hyphomicrobiales</taxon>
        <taxon>Amorphaceae</taxon>
        <taxon>Amorphus</taxon>
    </lineage>
</organism>
<dbReference type="RefSeq" id="WP_306887682.1">
    <property type="nucleotide sequence ID" value="NZ_JAUSUL010000008.1"/>
</dbReference>
<reference evidence="1" key="1">
    <citation type="submission" date="2023-07" db="EMBL/GenBank/DDBJ databases">
        <title>Genomic Encyclopedia of Type Strains, Phase IV (KMG-IV): sequencing the most valuable type-strain genomes for metagenomic binning, comparative biology and taxonomic classification.</title>
        <authorList>
            <person name="Goeker M."/>
        </authorList>
    </citation>
    <scope>NUCLEOTIDE SEQUENCE</scope>
    <source>
        <strain evidence="1">DSM 21202</strain>
    </source>
</reference>
<keyword evidence="2" id="KW-1185">Reference proteome</keyword>
<proteinExistence type="predicted"/>
<protein>
    <submittedName>
        <fullName evidence="1">Uncharacterized protein</fullName>
    </submittedName>
</protein>
<evidence type="ECO:0000313" key="2">
    <source>
        <dbReference type="Proteomes" id="UP001229244"/>
    </source>
</evidence>
<evidence type="ECO:0000313" key="1">
    <source>
        <dbReference type="EMBL" id="MDQ0317756.1"/>
    </source>
</evidence>
<dbReference type="EMBL" id="JAUSUL010000008">
    <property type="protein sequence ID" value="MDQ0317756.1"/>
    <property type="molecule type" value="Genomic_DNA"/>
</dbReference>
<dbReference type="AlphaFoldDB" id="A0AAE4ATX9"/>
<dbReference type="Proteomes" id="UP001229244">
    <property type="component" value="Unassembled WGS sequence"/>
</dbReference>
<sequence length="125" mass="14198">MPDRGTGRTTQLLREGLRHIVEGHNVTFIVPNQVVGDYVFELAQHLAWEEGPRLPLHVPSRTVLIADNGAKLRVLSAQQNPMGRLHPDYRVVIFDHSMDEFVSLAPWLRRMREAAQDAGFTVYLS</sequence>
<comment type="caution">
    <text evidence="1">The sequence shown here is derived from an EMBL/GenBank/DDBJ whole genome shotgun (WGS) entry which is preliminary data.</text>
</comment>
<accession>A0AAE4ATX9</accession>